<comment type="caution">
    <text evidence="15">The sequence shown here is derived from an EMBL/GenBank/DDBJ whole genome shotgun (WGS) entry which is preliminary data.</text>
</comment>
<dbReference type="GO" id="GO:0071555">
    <property type="term" value="P:cell wall organization"/>
    <property type="evidence" value="ECO:0007669"/>
    <property type="project" value="UniProtKB-KW"/>
</dbReference>
<dbReference type="Proteomes" id="UP001138751">
    <property type="component" value="Unassembled WGS sequence"/>
</dbReference>
<dbReference type="PANTHER" id="PTHR43024">
    <property type="entry name" value="UDP-N-ACETYLMURAMOYL-TRIPEPTIDE--D-ALANYL-D-ALANINE LIGASE"/>
    <property type="match status" value="1"/>
</dbReference>
<sequence length="459" mass="46662">MTALWTSSELRAATGGALATELAVDGVSIDTRSIAAGDLFVALRDVRDGHDFVADALAKGAAAALVDRDPPGVVADAPLLRVGDTLAGLTALGAAGRARSAARFVGVTGSVGKTTTKEMLRVALSAFGRTHASAASYNNHWGVPLTLARLPRDAELAVIEMGMNNRGEIAPLTRLARPHAAVITTIAPVHVGHLGSEEAIAEEKGDILLGVEPGGVAILPADSRFLPRLVARAKEAGLRVLTHGEAPGADARLLAYDGAEDGGRAEILLQGERLGVILAAPGRHVALNACAVLATVAALGLPPRVAAAALPAFGAPAGRGRRVRLALPGGEALLIDDSYNASPASIRAGLAVLAAQKASRRIAALGDMRELGDHGPALHADLAPDAAATCDLVFTCGELMGHLHAALPEAKRGAHLADSTALAPVLKKALRPGDAVLVKGSLGSRMAVVVEALTEGPRP</sequence>
<reference evidence="15" key="1">
    <citation type="submission" date="2020-01" db="EMBL/GenBank/DDBJ databases">
        <authorList>
            <person name="Rat A."/>
        </authorList>
    </citation>
    <scope>NUCLEOTIDE SEQUENCE</scope>
    <source>
        <strain evidence="15">LMG 31231</strain>
    </source>
</reference>
<keyword evidence="9 10" id="KW-0961">Cell wall biogenesis/degradation</keyword>
<dbReference type="AlphaFoldDB" id="A0A9X9WWJ6"/>
<dbReference type="SUPFAM" id="SSF53244">
    <property type="entry name" value="MurD-like peptide ligases, peptide-binding domain"/>
    <property type="match status" value="1"/>
</dbReference>
<dbReference type="HAMAP" id="MF_02019">
    <property type="entry name" value="MurF"/>
    <property type="match status" value="1"/>
</dbReference>
<dbReference type="GO" id="GO:0047480">
    <property type="term" value="F:UDP-N-acetylmuramoyl-tripeptide-D-alanyl-D-alanine ligase activity"/>
    <property type="evidence" value="ECO:0007669"/>
    <property type="project" value="UniProtKB-UniRule"/>
</dbReference>
<dbReference type="Gene3D" id="3.40.1190.10">
    <property type="entry name" value="Mur-like, catalytic domain"/>
    <property type="match status" value="1"/>
</dbReference>
<evidence type="ECO:0000256" key="7">
    <source>
        <dbReference type="ARBA" id="ARBA00022984"/>
    </source>
</evidence>
<evidence type="ECO:0000256" key="10">
    <source>
        <dbReference type="HAMAP-Rule" id="MF_02019"/>
    </source>
</evidence>
<evidence type="ECO:0000256" key="1">
    <source>
        <dbReference type="ARBA" id="ARBA00022490"/>
    </source>
</evidence>
<dbReference type="GO" id="GO:0009252">
    <property type="term" value="P:peptidoglycan biosynthetic process"/>
    <property type="evidence" value="ECO:0007669"/>
    <property type="project" value="UniProtKB-UniRule"/>
</dbReference>
<keyword evidence="1 10" id="KW-0963">Cytoplasm</keyword>
<keyword evidence="16" id="KW-1185">Reference proteome</keyword>
<dbReference type="GO" id="GO:0051301">
    <property type="term" value="P:cell division"/>
    <property type="evidence" value="ECO:0007669"/>
    <property type="project" value="UniProtKB-KW"/>
</dbReference>
<comment type="pathway">
    <text evidence="10 11">Cell wall biogenesis; peptidoglycan biosynthesis.</text>
</comment>
<evidence type="ECO:0000256" key="9">
    <source>
        <dbReference type="ARBA" id="ARBA00023316"/>
    </source>
</evidence>
<dbReference type="Gene3D" id="3.40.1390.10">
    <property type="entry name" value="MurE/MurF, N-terminal domain"/>
    <property type="match status" value="1"/>
</dbReference>
<gene>
    <name evidence="10 15" type="primary">murF</name>
    <name evidence="15" type="ORF">GXW76_10110</name>
</gene>
<dbReference type="EC" id="6.3.2.10" evidence="10 11"/>
<dbReference type="SUPFAM" id="SSF63418">
    <property type="entry name" value="MurE/MurF N-terminal domain"/>
    <property type="match status" value="1"/>
</dbReference>
<evidence type="ECO:0000256" key="5">
    <source>
        <dbReference type="ARBA" id="ARBA00022840"/>
    </source>
</evidence>
<evidence type="ECO:0000256" key="3">
    <source>
        <dbReference type="ARBA" id="ARBA00022618"/>
    </source>
</evidence>
<proteinExistence type="inferred from homology"/>
<dbReference type="InterPro" id="IPR036565">
    <property type="entry name" value="Mur-like_cat_sf"/>
</dbReference>
<dbReference type="SUPFAM" id="SSF53623">
    <property type="entry name" value="MurD-like peptide ligases, catalytic domain"/>
    <property type="match status" value="1"/>
</dbReference>
<evidence type="ECO:0000256" key="11">
    <source>
        <dbReference type="RuleBase" id="RU004136"/>
    </source>
</evidence>
<keyword evidence="6 10" id="KW-0133">Cell shape</keyword>
<comment type="catalytic activity">
    <reaction evidence="10 11">
        <text>D-alanyl-D-alanine + UDP-N-acetyl-alpha-D-muramoyl-L-alanyl-gamma-D-glutamyl-meso-2,6-diaminopimelate + ATP = UDP-N-acetyl-alpha-D-muramoyl-L-alanyl-gamma-D-glutamyl-meso-2,6-diaminopimeloyl-D-alanyl-D-alanine + ADP + phosphate + H(+)</text>
        <dbReference type="Rhea" id="RHEA:28374"/>
        <dbReference type="ChEBI" id="CHEBI:15378"/>
        <dbReference type="ChEBI" id="CHEBI:30616"/>
        <dbReference type="ChEBI" id="CHEBI:43474"/>
        <dbReference type="ChEBI" id="CHEBI:57822"/>
        <dbReference type="ChEBI" id="CHEBI:61386"/>
        <dbReference type="ChEBI" id="CHEBI:83905"/>
        <dbReference type="ChEBI" id="CHEBI:456216"/>
        <dbReference type="EC" id="6.3.2.10"/>
    </reaction>
</comment>
<keyword evidence="8 10" id="KW-0131">Cell cycle</keyword>
<dbReference type="Pfam" id="PF08245">
    <property type="entry name" value="Mur_ligase_M"/>
    <property type="match status" value="1"/>
</dbReference>
<dbReference type="Gene3D" id="3.90.190.20">
    <property type="entry name" value="Mur ligase, C-terminal domain"/>
    <property type="match status" value="1"/>
</dbReference>
<dbReference type="InterPro" id="IPR036615">
    <property type="entry name" value="Mur_ligase_C_dom_sf"/>
</dbReference>
<evidence type="ECO:0000259" key="12">
    <source>
        <dbReference type="Pfam" id="PF01225"/>
    </source>
</evidence>
<feature type="domain" description="Mur ligase central" evidence="14">
    <location>
        <begin position="107"/>
        <end position="295"/>
    </location>
</feature>
<dbReference type="RefSeq" id="WP_211861901.1">
    <property type="nucleotide sequence ID" value="NZ_JAAEDM010000021.1"/>
</dbReference>
<dbReference type="InterPro" id="IPR000713">
    <property type="entry name" value="Mur_ligase_N"/>
</dbReference>
<dbReference type="GO" id="GO:0005524">
    <property type="term" value="F:ATP binding"/>
    <property type="evidence" value="ECO:0007669"/>
    <property type="project" value="UniProtKB-UniRule"/>
</dbReference>
<evidence type="ECO:0000259" key="13">
    <source>
        <dbReference type="Pfam" id="PF02875"/>
    </source>
</evidence>
<keyword evidence="4 10" id="KW-0547">Nucleotide-binding</keyword>
<evidence type="ECO:0000256" key="6">
    <source>
        <dbReference type="ARBA" id="ARBA00022960"/>
    </source>
</evidence>
<dbReference type="InterPro" id="IPR051046">
    <property type="entry name" value="MurCDEF_CellWall_CoF430Synth"/>
</dbReference>
<dbReference type="GO" id="GO:0005737">
    <property type="term" value="C:cytoplasm"/>
    <property type="evidence" value="ECO:0007669"/>
    <property type="project" value="UniProtKB-SubCell"/>
</dbReference>
<accession>A0A9X9WWJ6</accession>
<comment type="similarity">
    <text evidence="10">Belongs to the MurCDEF family. MurF subfamily.</text>
</comment>
<dbReference type="Pfam" id="PF02875">
    <property type="entry name" value="Mur_ligase_C"/>
    <property type="match status" value="1"/>
</dbReference>
<feature type="domain" description="Mur ligase N-terminal catalytic" evidence="12">
    <location>
        <begin position="24"/>
        <end position="70"/>
    </location>
</feature>
<protein>
    <recommendedName>
        <fullName evidence="10 11">UDP-N-acetylmuramoyl-tripeptide--D-alanyl-D-alanine ligase</fullName>
        <ecNumber evidence="10 11">6.3.2.10</ecNumber>
    </recommendedName>
    <alternativeName>
        <fullName evidence="10">D-alanyl-D-alanine-adding enzyme</fullName>
    </alternativeName>
</protein>
<keyword evidence="7 10" id="KW-0573">Peptidoglycan synthesis</keyword>
<dbReference type="NCBIfam" id="TIGR01143">
    <property type="entry name" value="murF"/>
    <property type="match status" value="1"/>
</dbReference>
<feature type="binding site" evidence="10">
    <location>
        <begin position="109"/>
        <end position="115"/>
    </location>
    <ligand>
        <name>ATP</name>
        <dbReference type="ChEBI" id="CHEBI:30616"/>
    </ligand>
</feature>
<dbReference type="Pfam" id="PF01225">
    <property type="entry name" value="Mur_ligase"/>
    <property type="match status" value="1"/>
</dbReference>
<feature type="domain" description="Mur ligase C-terminal" evidence="13">
    <location>
        <begin position="331"/>
        <end position="441"/>
    </location>
</feature>
<evidence type="ECO:0000256" key="8">
    <source>
        <dbReference type="ARBA" id="ARBA00023306"/>
    </source>
</evidence>
<keyword evidence="2 10" id="KW-0436">Ligase</keyword>
<evidence type="ECO:0000313" key="16">
    <source>
        <dbReference type="Proteomes" id="UP001138751"/>
    </source>
</evidence>
<organism evidence="15 16">
    <name type="scientific">Neoroseomonas soli</name>
    <dbReference type="NCBI Taxonomy" id="1081025"/>
    <lineage>
        <taxon>Bacteria</taxon>
        <taxon>Pseudomonadati</taxon>
        <taxon>Pseudomonadota</taxon>
        <taxon>Alphaproteobacteria</taxon>
        <taxon>Acetobacterales</taxon>
        <taxon>Acetobacteraceae</taxon>
        <taxon>Neoroseomonas</taxon>
    </lineage>
</organism>
<keyword evidence="5 10" id="KW-0067">ATP-binding</keyword>
<dbReference type="InterPro" id="IPR013221">
    <property type="entry name" value="Mur_ligase_cen"/>
</dbReference>
<dbReference type="PANTHER" id="PTHR43024:SF1">
    <property type="entry name" value="UDP-N-ACETYLMURAMOYL-TRIPEPTIDE--D-ALANYL-D-ALANINE LIGASE"/>
    <property type="match status" value="1"/>
</dbReference>
<evidence type="ECO:0000256" key="2">
    <source>
        <dbReference type="ARBA" id="ARBA00022598"/>
    </source>
</evidence>
<comment type="subcellular location">
    <subcellularLocation>
        <location evidence="10 11">Cytoplasm</location>
    </subcellularLocation>
</comment>
<reference evidence="15" key="2">
    <citation type="journal article" date="2021" name="Syst. Appl. Microbiol.">
        <title>Roseomonas hellenica sp. nov., isolated from roots of wild-growing Alkanna tinctoria.</title>
        <authorList>
            <person name="Rat A."/>
            <person name="Naranjo H.D."/>
            <person name="Lebbe L."/>
            <person name="Cnockaert M."/>
            <person name="Krigas N."/>
            <person name="Grigoriadou K."/>
            <person name="Maloupa E."/>
            <person name="Willems A."/>
        </authorList>
    </citation>
    <scope>NUCLEOTIDE SEQUENCE</scope>
    <source>
        <strain evidence="15">LMG 31231</strain>
    </source>
</reference>
<evidence type="ECO:0000256" key="4">
    <source>
        <dbReference type="ARBA" id="ARBA00022741"/>
    </source>
</evidence>
<dbReference type="EMBL" id="JAAEDM010000021">
    <property type="protein sequence ID" value="MBR0671525.1"/>
    <property type="molecule type" value="Genomic_DNA"/>
</dbReference>
<dbReference type="InterPro" id="IPR035911">
    <property type="entry name" value="MurE/MurF_N"/>
</dbReference>
<evidence type="ECO:0000313" key="15">
    <source>
        <dbReference type="EMBL" id="MBR0671525.1"/>
    </source>
</evidence>
<name>A0A9X9WWJ6_9PROT</name>
<dbReference type="InterPro" id="IPR004101">
    <property type="entry name" value="Mur_ligase_C"/>
</dbReference>
<comment type="function">
    <text evidence="10 11">Involved in cell wall formation. Catalyzes the final step in the synthesis of UDP-N-acetylmuramoyl-pentapeptide, the precursor of murein.</text>
</comment>
<dbReference type="InterPro" id="IPR005863">
    <property type="entry name" value="UDP-N-AcMur_synth"/>
</dbReference>
<keyword evidence="3 10" id="KW-0132">Cell division</keyword>
<dbReference type="GO" id="GO:0008360">
    <property type="term" value="P:regulation of cell shape"/>
    <property type="evidence" value="ECO:0007669"/>
    <property type="project" value="UniProtKB-KW"/>
</dbReference>
<evidence type="ECO:0000259" key="14">
    <source>
        <dbReference type="Pfam" id="PF08245"/>
    </source>
</evidence>